<dbReference type="Proteomes" id="UP000031443">
    <property type="component" value="Unassembled WGS sequence"/>
</dbReference>
<dbReference type="EMBL" id="KB557124">
    <property type="protein sequence ID" value="EMP29325.1"/>
    <property type="molecule type" value="Genomic_DNA"/>
</dbReference>
<feature type="region of interest" description="Disordered" evidence="1">
    <location>
        <begin position="1"/>
        <end position="77"/>
    </location>
</feature>
<proteinExistence type="predicted"/>
<protein>
    <submittedName>
        <fullName evidence="2">Uncharacterized protein</fullName>
    </submittedName>
</protein>
<evidence type="ECO:0000313" key="2">
    <source>
        <dbReference type="EMBL" id="EMP29325.1"/>
    </source>
</evidence>
<sequence length="97" mass="10698">MMTEEATGLHPDEFTTAAAAGTEEALDGGGKAEVSLQKETSYTREEKRVKRNVSMNMKLGTCDRSLPHHQHNEQQGSSFCQDYQITFINAVMSDASD</sequence>
<keyword evidence="3" id="KW-1185">Reference proteome</keyword>
<gene>
    <name evidence="2" type="ORF">UY3_13569</name>
</gene>
<name>M7B1P3_CHEMY</name>
<organism evidence="2 3">
    <name type="scientific">Chelonia mydas</name>
    <name type="common">Green sea-turtle</name>
    <name type="synonym">Chelonia agassizi</name>
    <dbReference type="NCBI Taxonomy" id="8469"/>
    <lineage>
        <taxon>Eukaryota</taxon>
        <taxon>Metazoa</taxon>
        <taxon>Chordata</taxon>
        <taxon>Craniata</taxon>
        <taxon>Vertebrata</taxon>
        <taxon>Euteleostomi</taxon>
        <taxon>Archelosauria</taxon>
        <taxon>Testudinata</taxon>
        <taxon>Testudines</taxon>
        <taxon>Cryptodira</taxon>
        <taxon>Durocryptodira</taxon>
        <taxon>Americhelydia</taxon>
        <taxon>Chelonioidea</taxon>
        <taxon>Cheloniidae</taxon>
        <taxon>Chelonia</taxon>
    </lineage>
</organism>
<feature type="compositionally biased region" description="Low complexity" evidence="1">
    <location>
        <begin position="14"/>
        <end position="23"/>
    </location>
</feature>
<evidence type="ECO:0000256" key="1">
    <source>
        <dbReference type="SAM" id="MobiDB-lite"/>
    </source>
</evidence>
<dbReference type="AlphaFoldDB" id="M7B1P3"/>
<accession>M7B1P3</accession>
<reference evidence="3" key="1">
    <citation type="journal article" date="2013" name="Nat. Genet.">
        <title>The draft genomes of soft-shell turtle and green sea turtle yield insights into the development and evolution of the turtle-specific body plan.</title>
        <authorList>
            <person name="Wang Z."/>
            <person name="Pascual-Anaya J."/>
            <person name="Zadissa A."/>
            <person name="Li W."/>
            <person name="Niimura Y."/>
            <person name="Huang Z."/>
            <person name="Li C."/>
            <person name="White S."/>
            <person name="Xiong Z."/>
            <person name="Fang D."/>
            <person name="Wang B."/>
            <person name="Ming Y."/>
            <person name="Chen Y."/>
            <person name="Zheng Y."/>
            <person name="Kuraku S."/>
            <person name="Pignatelli M."/>
            <person name="Herrero J."/>
            <person name="Beal K."/>
            <person name="Nozawa M."/>
            <person name="Li Q."/>
            <person name="Wang J."/>
            <person name="Zhang H."/>
            <person name="Yu L."/>
            <person name="Shigenobu S."/>
            <person name="Wang J."/>
            <person name="Liu J."/>
            <person name="Flicek P."/>
            <person name="Searle S."/>
            <person name="Wang J."/>
            <person name="Kuratani S."/>
            <person name="Yin Y."/>
            <person name="Aken B."/>
            <person name="Zhang G."/>
            <person name="Irie N."/>
        </authorList>
    </citation>
    <scope>NUCLEOTIDE SEQUENCE [LARGE SCALE GENOMIC DNA]</scope>
</reference>
<evidence type="ECO:0000313" key="3">
    <source>
        <dbReference type="Proteomes" id="UP000031443"/>
    </source>
</evidence>